<dbReference type="Proteomes" id="UP000726737">
    <property type="component" value="Unassembled WGS sequence"/>
</dbReference>
<dbReference type="PANTHER" id="PTHR11538:SF26">
    <property type="entry name" value="FERREDOXIN-FOLD ANTICODON-BINDING DOMAIN-CONTAINING PROTEIN 1"/>
    <property type="match status" value="1"/>
</dbReference>
<keyword evidence="4" id="KW-1185">Reference proteome</keyword>
<sequence length="314" mass="35080">MAPKFKKAKLKSALLKLQDNHHKRQLATVSRERKEATLAAKVKKAEQQQQGIKNPSAAQKAQRKAMSRLPPPPYYGYDTILLVGEANFSFAKSLALEILNRGDTITATTLDTFTSMMEKYQDAQENVKELEDAGATVLFEVDATKLSKIKSFKGKRFSKIVFNFPHAGAGIKDQDRNVVSNQKLMRAFFESAAPFLTDTDLGDKKPGEIHVTVKTGIPYDLWNIKRLATGTEMLGVKTSFPFKPEQYPGYEHRRTIGFKEGVSQGENVEILNKNPKTFVFVKTSAKEAAMAKESETANLKKRKRAGEDVSDDDD</sequence>
<dbReference type="GO" id="GO:0070475">
    <property type="term" value="P:rRNA base methylation"/>
    <property type="evidence" value="ECO:0007669"/>
    <property type="project" value="InterPro"/>
</dbReference>
<comment type="caution">
    <text evidence="3">The sequence shown here is derived from an EMBL/GenBank/DDBJ whole genome shotgun (WGS) entry which is preliminary data.</text>
</comment>
<dbReference type="InterPro" id="IPR019446">
    <property type="entry name" value="BMT5-like"/>
</dbReference>
<feature type="region of interest" description="Disordered" evidence="1">
    <location>
        <begin position="291"/>
        <end position="314"/>
    </location>
</feature>
<feature type="domain" description="25S rRNA (uridine-N(3))-methyltransferase BMT5-like" evidence="2">
    <location>
        <begin position="81"/>
        <end position="254"/>
    </location>
</feature>
<dbReference type="EMBL" id="JAAAJA010000006">
    <property type="protein sequence ID" value="KAG0267252.1"/>
    <property type="molecule type" value="Genomic_DNA"/>
</dbReference>
<evidence type="ECO:0000313" key="3">
    <source>
        <dbReference type="EMBL" id="KAG0267252.1"/>
    </source>
</evidence>
<dbReference type="OrthoDB" id="273345at2759"/>
<evidence type="ECO:0000259" key="2">
    <source>
        <dbReference type="Pfam" id="PF10354"/>
    </source>
</evidence>
<evidence type="ECO:0000256" key="1">
    <source>
        <dbReference type="SAM" id="MobiDB-lite"/>
    </source>
</evidence>
<feature type="region of interest" description="Disordered" evidence="1">
    <location>
        <begin position="43"/>
        <end position="64"/>
    </location>
</feature>
<name>A0A9P6QJ05_9FUNG</name>
<organism evidence="3 4">
    <name type="scientific">Mortierella polycephala</name>
    <dbReference type="NCBI Taxonomy" id="41804"/>
    <lineage>
        <taxon>Eukaryota</taxon>
        <taxon>Fungi</taxon>
        <taxon>Fungi incertae sedis</taxon>
        <taxon>Mucoromycota</taxon>
        <taxon>Mortierellomycotina</taxon>
        <taxon>Mortierellomycetes</taxon>
        <taxon>Mortierellales</taxon>
        <taxon>Mortierellaceae</taxon>
        <taxon>Mortierella</taxon>
    </lineage>
</organism>
<proteinExistence type="predicted"/>
<evidence type="ECO:0000313" key="4">
    <source>
        <dbReference type="Proteomes" id="UP000726737"/>
    </source>
</evidence>
<dbReference type="AlphaFoldDB" id="A0A9P6QJ05"/>
<accession>A0A9P6QJ05</accession>
<reference evidence="3" key="1">
    <citation type="journal article" date="2020" name="Fungal Divers.">
        <title>Resolving the Mortierellaceae phylogeny through synthesis of multi-gene phylogenetics and phylogenomics.</title>
        <authorList>
            <person name="Vandepol N."/>
            <person name="Liber J."/>
            <person name="Desiro A."/>
            <person name="Na H."/>
            <person name="Kennedy M."/>
            <person name="Barry K."/>
            <person name="Grigoriev I.V."/>
            <person name="Miller A.N."/>
            <person name="O'Donnell K."/>
            <person name="Stajich J.E."/>
            <person name="Bonito G."/>
        </authorList>
    </citation>
    <scope>NUCLEOTIDE SEQUENCE</scope>
    <source>
        <strain evidence="3">KOD948</strain>
    </source>
</reference>
<dbReference type="GO" id="GO:0005737">
    <property type="term" value="C:cytoplasm"/>
    <property type="evidence" value="ECO:0007669"/>
    <property type="project" value="TreeGrafter"/>
</dbReference>
<gene>
    <name evidence="3" type="ORF">BG011_007661</name>
</gene>
<dbReference type="GO" id="GO:0070042">
    <property type="term" value="F:rRNA (uridine-N3-)-methyltransferase activity"/>
    <property type="evidence" value="ECO:0007669"/>
    <property type="project" value="InterPro"/>
</dbReference>
<protein>
    <recommendedName>
        <fullName evidence="2">25S rRNA (uridine-N(3))-methyltransferase BMT5-like domain-containing protein</fullName>
    </recommendedName>
</protein>
<dbReference type="Pfam" id="PF10354">
    <property type="entry name" value="BMT5-like"/>
    <property type="match status" value="1"/>
</dbReference>
<dbReference type="PANTHER" id="PTHR11538">
    <property type="entry name" value="PHENYLALANYL-TRNA SYNTHETASE"/>
    <property type="match status" value="1"/>
</dbReference>